<dbReference type="AlphaFoldDB" id="A0AAI9E8F6"/>
<dbReference type="Pfam" id="PF24864">
    <property type="entry name" value="DUF7730"/>
    <property type="match status" value="1"/>
</dbReference>
<dbReference type="PANTHER" id="PTHR42085:SF2">
    <property type="entry name" value="F-BOX DOMAIN-CONTAINING PROTEIN"/>
    <property type="match status" value="1"/>
</dbReference>
<dbReference type="InterPro" id="IPR056632">
    <property type="entry name" value="DUF7730"/>
</dbReference>
<evidence type="ECO:0000256" key="1">
    <source>
        <dbReference type="SAM" id="MobiDB-lite"/>
    </source>
</evidence>
<feature type="domain" description="DUF7730" evidence="2">
    <location>
        <begin position="46"/>
        <end position="131"/>
    </location>
</feature>
<feature type="compositionally biased region" description="Basic residues" evidence="1">
    <location>
        <begin position="21"/>
        <end position="31"/>
    </location>
</feature>
<dbReference type="PANTHER" id="PTHR42085">
    <property type="entry name" value="F-BOX DOMAIN-CONTAINING PROTEIN"/>
    <property type="match status" value="1"/>
</dbReference>
<evidence type="ECO:0000259" key="2">
    <source>
        <dbReference type="Pfam" id="PF24864"/>
    </source>
</evidence>
<keyword evidence="4" id="KW-1185">Reference proteome</keyword>
<organism evidence="3 4">
    <name type="scientific">Lecanosticta acicola</name>
    <dbReference type="NCBI Taxonomy" id="111012"/>
    <lineage>
        <taxon>Eukaryota</taxon>
        <taxon>Fungi</taxon>
        <taxon>Dikarya</taxon>
        <taxon>Ascomycota</taxon>
        <taxon>Pezizomycotina</taxon>
        <taxon>Dothideomycetes</taxon>
        <taxon>Dothideomycetidae</taxon>
        <taxon>Mycosphaerellales</taxon>
        <taxon>Mycosphaerellaceae</taxon>
        <taxon>Lecanosticta</taxon>
    </lineage>
</organism>
<gene>
    <name evidence="3" type="ORF">LECACI_7A002106</name>
</gene>
<evidence type="ECO:0000313" key="4">
    <source>
        <dbReference type="Proteomes" id="UP001296104"/>
    </source>
</evidence>
<name>A0AAI9E8F6_9PEZI</name>
<sequence length="258" mass="28914">MSSSVWPGMIIRPGPSAGAKKTARSTRKRKQSPMTNPFWHTQVFRFMDLPPELRELVYEEVFLRKSLRILRDGDSARARLPADEKKGGQSHGHPFLAPNGASLLCVSRQIHSEATPILYSKNTFEFPHALAVPPLLAQAQTYVPLLRNVDVVLGQIVAGMPELELLGACTGIHSMVLRCPITNSDRYYEILAKAIERVVRYRRPCEAWRAFFAKITLVDFDRHGDRLVASSSSSSAAHSDSERLQKLRKTLEARLGLI</sequence>
<accession>A0AAI9E8F6</accession>
<feature type="region of interest" description="Disordered" evidence="1">
    <location>
        <begin position="1"/>
        <end position="34"/>
    </location>
</feature>
<comment type="caution">
    <text evidence="3">The sequence shown here is derived from an EMBL/GenBank/DDBJ whole genome shotgun (WGS) entry which is preliminary data.</text>
</comment>
<dbReference type="Proteomes" id="UP001296104">
    <property type="component" value="Unassembled WGS sequence"/>
</dbReference>
<dbReference type="EMBL" id="CAVMBE010000009">
    <property type="protein sequence ID" value="CAK3878801.1"/>
    <property type="molecule type" value="Genomic_DNA"/>
</dbReference>
<protein>
    <recommendedName>
        <fullName evidence="2">DUF7730 domain-containing protein</fullName>
    </recommendedName>
</protein>
<proteinExistence type="predicted"/>
<dbReference type="InterPro" id="IPR038883">
    <property type="entry name" value="AN11006-like"/>
</dbReference>
<reference evidence="3" key="1">
    <citation type="submission" date="2023-11" db="EMBL/GenBank/DDBJ databases">
        <authorList>
            <person name="Alioto T."/>
            <person name="Alioto T."/>
            <person name="Gomez Garrido J."/>
        </authorList>
    </citation>
    <scope>NUCLEOTIDE SEQUENCE</scope>
</reference>
<evidence type="ECO:0000313" key="3">
    <source>
        <dbReference type="EMBL" id="CAK3878801.1"/>
    </source>
</evidence>